<evidence type="ECO:0000256" key="10">
    <source>
        <dbReference type="NCBIfam" id="TIGR00187"/>
    </source>
</evidence>
<dbReference type="EMBL" id="MOEN01000001">
    <property type="protein sequence ID" value="OMH41378.1"/>
    <property type="molecule type" value="Genomic_DNA"/>
</dbReference>
<reference evidence="13 14" key="1">
    <citation type="submission" date="2016-10" db="EMBL/GenBank/DDBJ databases">
        <title>Genome sequence of a sulfur-reducing bacterium Desulfurobacterium indicum K6013.</title>
        <authorList>
            <person name="Cao J."/>
            <person name="Shao Z."/>
            <person name="Alain K."/>
            <person name="Jebbar M."/>
        </authorList>
    </citation>
    <scope>NUCLEOTIDE SEQUENCE [LARGE SCALE GENOMIC DNA]</scope>
    <source>
        <strain evidence="13 14">K6013</strain>
    </source>
</reference>
<accession>A0A1R1MNI6</accession>
<keyword evidence="7" id="KW-0686">Riboflavin biosynthesis</keyword>
<feature type="domain" description="Lumazine-binding" evidence="12">
    <location>
        <begin position="97"/>
        <end position="193"/>
    </location>
</feature>
<dbReference type="Proteomes" id="UP000187408">
    <property type="component" value="Unassembled WGS sequence"/>
</dbReference>
<dbReference type="PANTHER" id="PTHR21098:SF12">
    <property type="entry name" value="RIBOFLAVIN SYNTHASE"/>
    <property type="match status" value="1"/>
</dbReference>
<dbReference type="CDD" id="cd00402">
    <property type="entry name" value="Riboflavin_synthase_like"/>
    <property type="match status" value="1"/>
</dbReference>
<dbReference type="PANTHER" id="PTHR21098">
    <property type="entry name" value="RIBOFLAVIN SYNTHASE ALPHA CHAIN"/>
    <property type="match status" value="1"/>
</dbReference>
<evidence type="ECO:0000313" key="13">
    <source>
        <dbReference type="EMBL" id="OMH41378.1"/>
    </source>
</evidence>
<organism evidence="13 14">
    <name type="scientific">Desulfurobacterium indicum</name>
    <dbReference type="NCBI Taxonomy" id="1914305"/>
    <lineage>
        <taxon>Bacteria</taxon>
        <taxon>Pseudomonadati</taxon>
        <taxon>Aquificota</taxon>
        <taxon>Aquificia</taxon>
        <taxon>Desulfurobacteriales</taxon>
        <taxon>Desulfurobacteriaceae</taxon>
        <taxon>Desulfurobacterium</taxon>
    </lineage>
</organism>
<feature type="repeat" description="Lumazine-binding" evidence="11">
    <location>
        <begin position="1"/>
        <end position="96"/>
    </location>
</feature>
<keyword evidence="9" id="KW-0677">Repeat</keyword>
<comment type="subunit">
    <text evidence="4">Homotrimer.</text>
</comment>
<dbReference type="PIRSF" id="PIRSF000498">
    <property type="entry name" value="Riboflavin_syn_A"/>
    <property type="match status" value="1"/>
</dbReference>
<dbReference type="NCBIfam" id="NF006767">
    <property type="entry name" value="PRK09289.1"/>
    <property type="match status" value="1"/>
</dbReference>
<comment type="catalytic activity">
    <reaction evidence="1">
        <text>2 6,7-dimethyl-8-(1-D-ribityl)lumazine + H(+) = 5-amino-6-(D-ribitylamino)uracil + riboflavin</text>
        <dbReference type="Rhea" id="RHEA:20772"/>
        <dbReference type="ChEBI" id="CHEBI:15378"/>
        <dbReference type="ChEBI" id="CHEBI:15934"/>
        <dbReference type="ChEBI" id="CHEBI:57986"/>
        <dbReference type="ChEBI" id="CHEBI:58201"/>
        <dbReference type="EC" id="2.5.1.9"/>
    </reaction>
</comment>
<dbReference type="STRING" id="1914305.BLW93_00380"/>
<dbReference type="OrthoDB" id="9788537at2"/>
<comment type="caution">
    <text evidence="13">The sequence shown here is derived from an EMBL/GenBank/DDBJ whole genome shotgun (WGS) entry which is preliminary data.</text>
</comment>
<dbReference type="NCBIfam" id="NF009566">
    <property type="entry name" value="PRK13020.1"/>
    <property type="match status" value="1"/>
</dbReference>
<gene>
    <name evidence="13" type="ORF">BLW93_00380</name>
</gene>
<evidence type="ECO:0000256" key="2">
    <source>
        <dbReference type="ARBA" id="ARBA00002803"/>
    </source>
</evidence>
<comment type="pathway">
    <text evidence="3">Cofactor biosynthesis; riboflavin biosynthesis; riboflavin from 2-hydroxy-3-oxobutyl phosphate and 5-amino-6-(D-ribitylamino)uracil: step 2/2.</text>
</comment>
<evidence type="ECO:0000256" key="7">
    <source>
        <dbReference type="ARBA" id="ARBA00022619"/>
    </source>
</evidence>
<evidence type="ECO:0000313" key="14">
    <source>
        <dbReference type="Proteomes" id="UP000187408"/>
    </source>
</evidence>
<dbReference type="PROSITE" id="PS51177">
    <property type="entry name" value="LUMAZINE_BIND"/>
    <property type="match status" value="2"/>
</dbReference>
<dbReference type="Gene3D" id="2.40.30.20">
    <property type="match status" value="2"/>
</dbReference>
<dbReference type="RefSeq" id="WP_076712127.1">
    <property type="nucleotide sequence ID" value="NZ_MOEN01000001.1"/>
</dbReference>
<keyword evidence="14" id="KW-1185">Reference proteome</keyword>
<dbReference type="NCBIfam" id="TIGR00187">
    <property type="entry name" value="ribE"/>
    <property type="match status" value="1"/>
</dbReference>
<comment type="function">
    <text evidence="2">Catalyzes the dismutation of two molecules of 6,7-dimethyl-8-ribityllumazine, resulting in the formation of riboflavin and 5-amino-6-(D-ribitylamino)uracil.</text>
</comment>
<feature type="repeat" description="Lumazine-binding" evidence="11">
    <location>
        <begin position="97"/>
        <end position="193"/>
    </location>
</feature>
<dbReference type="InterPro" id="IPR023366">
    <property type="entry name" value="ATP_synth_asu-like_sf"/>
</dbReference>
<dbReference type="InterPro" id="IPR017938">
    <property type="entry name" value="Riboflavin_synthase-like_b-brl"/>
</dbReference>
<sequence>MFTGIVEEIGKIKEIKRSGKDAVLTIKCSRIIEGTKNGDSIAVNGICLTVTCIGPEELTFDVSFETINRTSFRYFKAGDFVNLERALQVGDRLGGHILQGHVDTVSKLLSVKRVEKSYLFLFKLPPEFKHLVVKKGSIGIDGISLTVAELYPDSFSVAVIPTTFKETTLQFRHPGAIVNLEFDIIGKYVERMMESRVKL</sequence>
<dbReference type="GO" id="GO:0009231">
    <property type="term" value="P:riboflavin biosynthetic process"/>
    <property type="evidence" value="ECO:0007669"/>
    <property type="project" value="UniProtKB-KW"/>
</dbReference>
<dbReference type="InterPro" id="IPR001783">
    <property type="entry name" value="Lumazine-bd"/>
</dbReference>
<evidence type="ECO:0000256" key="4">
    <source>
        <dbReference type="ARBA" id="ARBA00011233"/>
    </source>
</evidence>
<evidence type="ECO:0000256" key="6">
    <source>
        <dbReference type="ARBA" id="ARBA00013950"/>
    </source>
</evidence>
<evidence type="ECO:0000256" key="9">
    <source>
        <dbReference type="ARBA" id="ARBA00022737"/>
    </source>
</evidence>
<feature type="domain" description="Lumazine-binding" evidence="12">
    <location>
        <begin position="1"/>
        <end position="96"/>
    </location>
</feature>
<dbReference type="GO" id="GO:0004746">
    <property type="term" value="F:riboflavin synthase activity"/>
    <property type="evidence" value="ECO:0007669"/>
    <property type="project" value="UniProtKB-UniRule"/>
</dbReference>
<evidence type="ECO:0000256" key="5">
    <source>
        <dbReference type="ARBA" id="ARBA00012827"/>
    </source>
</evidence>
<proteinExistence type="predicted"/>
<keyword evidence="8" id="KW-0808">Transferase</keyword>
<evidence type="ECO:0000256" key="8">
    <source>
        <dbReference type="ARBA" id="ARBA00022679"/>
    </source>
</evidence>
<evidence type="ECO:0000259" key="12">
    <source>
        <dbReference type="PROSITE" id="PS51177"/>
    </source>
</evidence>
<dbReference type="InterPro" id="IPR026017">
    <property type="entry name" value="Lumazine-bd_dom"/>
</dbReference>
<dbReference type="FunFam" id="2.40.30.20:FF:000004">
    <property type="entry name" value="Riboflavin synthase, alpha subunit"/>
    <property type="match status" value="1"/>
</dbReference>
<dbReference type="SUPFAM" id="SSF63380">
    <property type="entry name" value="Riboflavin synthase domain-like"/>
    <property type="match status" value="2"/>
</dbReference>
<protein>
    <recommendedName>
        <fullName evidence="6 10">Riboflavin synthase</fullName>
        <ecNumber evidence="5 10">2.5.1.9</ecNumber>
    </recommendedName>
</protein>
<dbReference type="FunFam" id="2.40.30.20:FF:000003">
    <property type="entry name" value="Riboflavin synthase, alpha subunit"/>
    <property type="match status" value="1"/>
</dbReference>
<evidence type="ECO:0000256" key="1">
    <source>
        <dbReference type="ARBA" id="ARBA00000968"/>
    </source>
</evidence>
<evidence type="ECO:0000256" key="3">
    <source>
        <dbReference type="ARBA" id="ARBA00004887"/>
    </source>
</evidence>
<name>A0A1R1MNI6_9BACT</name>
<dbReference type="EC" id="2.5.1.9" evidence="5 10"/>
<dbReference type="AlphaFoldDB" id="A0A1R1MNI6"/>
<dbReference type="Pfam" id="PF00677">
    <property type="entry name" value="Lum_binding"/>
    <property type="match status" value="2"/>
</dbReference>
<evidence type="ECO:0000256" key="11">
    <source>
        <dbReference type="PROSITE-ProRule" id="PRU00524"/>
    </source>
</evidence>